<dbReference type="EMBL" id="AWWV01010241">
    <property type="protein sequence ID" value="OMO80896.1"/>
    <property type="molecule type" value="Genomic_DNA"/>
</dbReference>
<dbReference type="Gramene" id="OMO80896">
    <property type="protein sequence ID" value="OMO80896"/>
    <property type="gene ID" value="CCACVL1_12709"/>
</dbReference>
<dbReference type="Proteomes" id="UP000188268">
    <property type="component" value="Unassembled WGS sequence"/>
</dbReference>
<evidence type="ECO:0000313" key="1">
    <source>
        <dbReference type="EMBL" id="OMO80896.1"/>
    </source>
</evidence>
<evidence type="ECO:0000313" key="2">
    <source>
        <dbReference type="Proteomes" id="UP000188268"/>
    </source>
</evidence>
<gene>
    <name evidence="1" type="ORF">CCACVL1_12709</name>
</gene>
<name>A0A1R3IE74_COCAP</name>
<organism evidence="1 2">
    <name type="scientific">Corchorus capsularis</name>
    <name type="common">Jute</name>
    <dbReference type="NCBI Taxonomy" id="210143"/>
    <lineage>
        <taxon>Eukaryota</taxon>
        <taxon>Viridiplantae</taxon>
        <taxon>Streptophyta</taxon>
        <taxon>Embryophyta</taxon>
        <taxon>Tracheophyta</taxon>
        <taxon>Spermatophyta</taxon>
        <taxon>Magnoliopsida</taxon>
        <taxon>eudicotyledons</taxon>
        <taxon>Gunneridae</taxon>
        <taxon>Pentapetalae</taxon>
        <taxon>rosids</taxon>
        <taxon>malvids</taxon>
        <taxon>Malvales</taxon>
        <taxon>Malvaceae</taxon>
        <taxon>Grewioideae</taxon>
        <taxon>Apeibeae</taxon>
        <taxon>Corchorus</taxon>
    </lineage>
</organism>
<protein>
    <submittedName>
        <fullName evidence="1">Uncharacterized protein</fullName>
    </submittedName>
</protein>
<comment type="caution">
    <text evidence="1">The sequence shown here is derived from an EMBL/GenBank/DDBJ whole genome shotgun (WGS) entry which is preliminary data.</text>
</comment>
<sequence>MAARGDAKEAVAREREGRQAMVERMVAEKQVGGGFWRRSPRVAAGGEGFGQRLGVFKRRYKIRRHLKKRHAKRRLIGRREI</sequence>
<accession>A0A1R3IE74</accession>
<proteinExistence type="predicted"/>
<keyword evidence="2" id="KW-1185">Reference proteome</keyword>
<reference evidence="1 2" key="1">
    <citation type="submission" date="2013-09" db="EMBL/GenBank/DDBJ databases">
        <title>Corchorus capsularis genome sequencing.</title>
        <authorList>
            <person name="Alam M."/>
            <person name="Haque M.S."/>
            <person name="Islam M.S."/>
            <person name="Emdad E.M."/>
            <person name="Islam M.M."/>
            <person name="Ahmed B."/>
            <person name="Halim A."/>
            <person name="Hossen Q.M.M."/>
            <person name="Hossain M.Z."/>
            <person name="Ahmed R."/>
            <person name="Khan M.M."/>
            <person name="Islam R."/>
            <person name="Rashid M.M."/>
            <person name="Khan S.A."/>
            <person name="Rahman M.S."/>
            <person name="Alam M."/>
        </authorList>
    </citation>
    <scope>NUCLEOTIDE SEQUENCE [LARGE SCALE GENOMIC DNA]</scope>
    <source>
        <strain evidence="2">cv. CVL-1</strain>
        <tissue evidence="1">Whole seedling</tissue>
    </source>
</reference>
<dbReference type="AlphaFoldDB" id="A0A1R3IE74"/>